<evidence type="ECO:0000313" key="4">
    <source>
        <dbReference type="EMBL" id="QJQ32807.1"/>
    </source>
</evidence>
<dbReference type="KEGG" id="slan:GV829_10435"/>
<dbReference type="InterPro" id="IPR036465">
    <property type="entry name" value="vWFA_dom_sf"/>
</dbReference>
<dbReference type="Proteomes" id="UP000503018">
    <property type="component" value="Chromosome"/>
</dbReference>
<feature type="region of interest" description="Disordered" evidence="1">
    <location>
        <begin position="262"/>
        <end position="299"/>
    </location>
</feature>
<proteinExistence type="predicted"/>
<keyword evidence="2" id="KW-0812">Transmembrane</keyword>
<dbReference type="InterPro" id="IPR028087">
    <property type="entry name" value="Tad_N"/>
</dbReference>
<dbReference type="Pfam" id="PF13400">
    <property type="entry name" value="Tad"/>
    <property type="match status" value="1"/>
</dbReference>
<dbReference type="PROSITE" id="PS50234">
    <property type="entry name" value="VWFA"/>
    <property type="match status" value="1"/>
</dbReference>
<organism evidence="4 5">
    <name type="scientific">Sphingomonas lacunae</name>
    <dbReference type="NCBI Taxonomy" id="2698828"/>
    <lineage>
        <taxon>Bacteria</taxon>
        <taxon>Pseudomonadati</taxon>
        <taxon>Pseudomonadota</taxon>
        <taxon>Alphaproteobacteria</taxon>
        <taxon>Sphingomonadales</taxon>
        <taxon>Sphingomonadaceae</taxon>
        <taxon>Sphingomonas</taxon>
    </lineage>
</organism>
<accession>A0A6M4AUI8</accession>
<evidence type="ECO:0000256" key="2">
    <source>
        <dbReference type="SAM" id="Phobius"/>
    </source>
</evidence>
<keyword evidence="2" id="KW-1133">Transmembrane helix</keyword>
<gene>
    <name evidence="4" type="ORF">GV829_10435</name>
</gene>
<dbReference type="InterPro" id="IPR002035">
    <property type="entry name" value="VWF_A"/>
</dbReference>
<dbReference type="Gene3D" id="3.40.50.410">
    <property type="entry name" value="von Willebrand factor, type A domain"/>
    <property type="match status" value="2"/>
</dbReference>
<dbReference type="EMBL" id="CP053015">
    <property type="protein sequence ID" value="QJQ32807.1"/>
    <property type="molecule type" value="Genomic_DNA"/>
</dbReference>
<evidence type="ECO:0000256" key="1">
    <source>
        <dbReference type="SAM" id="MobiDB-lite"/>
    </source>
</evidence>
<feature type="compositionally biased region" description="Low complexity" evidence="1">
    <location>
        <begin position="233"/>
        <end position="244"/>
    </location>
</feature>
<feature type="compositionally biased region" description="Polar residues" evidence="1">
    <location>
        <begin position="219"/>
        <end position="232"/>
    </location>
</feature>
<sequence length="632" mass="67273">MNKATTVLGRFRRSSSGNIMYMTAGLLMPIMATIGAGVDLGQAYMAKGRLQQACDAGVLAGRKKMADGQFTTQAEAAANRMFEFNFPSDMYGSTNVTFTPVQRSASEVTATATATVNTIIMNIFGKQTIPLSVSCTAKLEIANADIMLVLDTTGSMANFNSGDSVSRLDALKTEVMSFFDTITDAQAGDSVIRFGVVPYSSNVNVGQILRTANPNWLSTTTPIPSRTGQWVQTGTSGPTTTNSSWSSYSSWVNTGVIVSGRTSSNCSSAPRPATSIINGTATTTTNTTGTNPQTTTTSTVTPQTEQSYRNFWTSSACREQRRTRTRNSTTASSVTREWRYTYQTINYDVSGIINGSGLTVPTGPLGANVTASWNGCILERDTVAFASNASIPSTAYDLDIDLVPTSNATRWGLAIPNIAHPRNSSVGSSSQTSANVTTTSDFASYADSSIASLGYSACPTQAMKLTAMTSADRATMQNYVNSLIAIGGTYHDVGMVWGARLVSPTGLFASENATAPNGMPISRHIIFMTDGEMAPNGGIYGFQGQEFVQNRVGGTSNSTEYVARHNARFLAACDAAKSRNITVWMVSFGTALTTQMQQCASGDKAYTAANNAQLRTQFQAIAQQITRLRISE</sequence>
<keyword evidence="2" id="KW-0472">Membrane</keyword>
<dbReference type="CDD" id="cd00198">
    <property type="entry name" value="vWFA"/>
    <property type="match status" value="1"/>
</dbReference>
<feature type="compositionally biased region" description="Low complexity" evidence="1">
    <location>
        <begin position="273"/>
        <end position="299"/>
    </location>
</feature>
<feature type="domain" description="VWFA" evidence="3">
    <location>
        <begin position="145"/>
        <end position="204"/>
    </location>
</feature>
<evidence type="ECO:0000259" key="3">
    <source>
        <dbReference type="PROSITE" id="PS50234"/>
    </source>
</evidence>
<reference evidence="4 5" key="1">
    <citation type="submission" date="2020-01" db="EMBL/GenBank/DDBJ databases">
        <title>Sphingomonas sp. strain CSW-10.</title>
        <authorList>
            <person name="Chen W.-M."/>
        </authorList>
    </citation>
    <scope>NUCLEOTIDE SEQUENCE [LARGE SCALE GENOMIC DNA]</scope>
    <source>
        <strain evidence="4 5">CSW-10</strain>
    </source>
</reference>
<feature type="transmembrane region" description="Helical" evidence="2">
    <location>
        <begin position="21"/>
        <end position="45"/>
    </location>
</feature>
<feature type="region of interest" description="Disordered" evidence="1">
    <location>
        <begin position="219"/>
        <end position="244"/>
    </location>
</feature>
<dbReference type="SUPFAM" id="SSF53300">
    <property type="entry name" value="vWA-like"/>
    <property type="match status" value="1"/>
</dbReference>
<dbReference type="AlphaFoldDB" id="A0A6M4AUI8"/>
<name>A0A6M4AUI8_9SPHN</name>
<keyword evidence="5" id="KW-1185">Reference proteome</keyword>
<evidence type="ECO:0000313" key="5">
    <source>
        <dbReference type="Proteomes" id="UP000503018"/>
    </source>
</evidence>
<protein>
    <submittedName>
        <fullName evidence="4">VWA domain-containing protein</fullName>
    </submittedName>
</protein>